<accession>A0A4R6S480</accession>
<organism evidence="1 2">
    <name type="scientific">Labedaea rhizosphaerae</name>
    <dbReference type="NCBI Taxonomy" id="598644"/>
    <lineage>
        <taxon>Bacteria</taxon>
        <taxon>Bacillati</taxon>
        <taxon>Actinomycetota</taxon>
        <taxon>Actinomycetes</taxon>
        <taxon>Pseudonocardiales</taxon>
        <taxon>Pseudonocardiaceae</taxon>
        <taxon>Labedaea</taxon>
    </lineage>
</organism>
<evidence type="ECO:0000313" key="1">
    <source>
        <dbReference type="EMBL" id="TDP93897.1"/>
    </source>
</evidence>
<keyword evidence="2" id="KW-1185">Reference proteome</keyword>
<comment type="caution">
    <text evidence="1">The sequence shown here is derived from an EMBL/GenBank/DDBJ whole genome shotgun (WGS) entry which is preliminary data.</text>
</comment>
<dbReference type="OrthoDB" id="3511946at2"/>
<proteinExistence type="predicted"/>
<reference evidence="1 2" key="1">
    <citation type="submission" date="2019-03" db="EMBL/GenBank/DDBJ databases">
        <title>Genomic Encyclopedia of Type Strains, Phase IV (KMG-IV): sequencing the most valuable type-strain genomes for metagenomic binning, comparative biology and taxonomic classification.</title>
        <authorList>
            <person name="Goeker M."/>
        </authorList>
    </citation>
    <scope>NUCLEOTIDE SEQUENCE [LARGE SCALE GENOMIC DNA]</scope>
    <source>
        <strain evidence="1 2">DSM 45361</strain>
    </source>
</reference>
<dbReference type="Proteomes" id="UP000295444">
    <property type="component" value="Unassembled WGS sequence"/>
</dbReference>
<dbReference type="RefSeq" id="WP_133852888.1">
    <property type="nucleotide sequence ID" value="NZ_SNXZ01000006.1"/>
</dbReference>
<name>A0A4R6S480_LABRH</name>
<evidence type="ECO:0000313" key="2">
    <source>
        <dbReference type="Proteomes" id="UP000295444"/>
    </source>
</evidence>
<gene>
    <name evidence="1" type="ORF">EV186_106291</name>
</gene>
<dbReference type="EMBL" id="SNXZ01000006">
    <property type="protein sequence ID" value="TDP93897.1"/>
    <property type="molecule type" value="Genomic_DNA"/>
</dbReference>
<protein>
    <recommendedName>
        <fullName evidence="3">Acetyltransferase (GNAT) family protein</fullName>
    </recommendedName>
</protein>
<evidence type="ECO:0008006" key="3">
    <source>
        <dbReference type="Google" id="ProtNLM"/>
    </source>
</evidence>
<dbReference type="AlphaFoldDB" id="A0A4R6S480"/>
<sequence length="344" mass="37992">MNTKPMNTKPMSTDLDVEVLDPRHDPEPAYWAALRARAGLRADWAWDMLGTSAWLARLPLLVAVLHRAGAPVGVATGTYSGLPYHPKRFVPVRGGPLVGVWHVRAPASSALPGWWLDDGLTVRDVLRCRPAIGRGCAGVLLRQVGPEDLAVLPARARLVRPTEPTWTLPVHDVGDVTEWIGGLRRKRRAHLRATWRETNDDQRIVVDVATASTTDPAEVAHLLRHNENKYHGRFSPLPTAAGYLGALMRRDDVLTVTYRDRDTSALLAVGVTLDHPRWPMPRYWSMLPVERGGVRNAYFHHLTVLVDWAIGNGKQGLLLGKGKSEVKESLGAVPTEQSAVLVVR</sequence>